<reference evidence="3" key="1">
    <citation type="journal article" date="2019" name="Int. J. Syst. Evol. Microbiol.">
        <title>The Global Catalogue of Microorganisms (GCM) 10K type strain sequencing project: providing services to taxonomists for standard genome sequencing and annotation.</title>
        <authorList>
            <consortium name="The Broad Institute Genomics Platform"/>
            <consortium name="The Broad Institute Genome Sequencing Center for Infectious Disease"/>
            <person name="Wu L."/>
            <person name="Ma J."/>
        </authorList>
    </citation>
    <scope>NUCLEOTIDE SEQUENCE [LARGE SCALE GENOMIC DNA]</scope>
    <source>
        <strain evidence="3">CCUG 43114</strain>
    </source>
</reference>
<accession>A0ABW0GKY0</accession>
<dbReference type="SUPFAM" id="SSF55781">
    <property type="entry name" value="GAF domain-like"/>
    <property type="match status" value="1"/>
</dbReference>
<dbReference type="PANTHER" id="PTHR33121:SF70">
    <property type="entry name" value="SIGNALING PROTEIN YKOW"/>
    <property type="match status" value="1"/>
</dbReference>
<keyword evidence="3" id="KW-1185">Reference proteome</keyword>
<proteinExistence type="predicted"/>
<sequence length="488" mass="50493">MSRRQALVPLHPAESARVAGVRATRAVVGAEDTVLDALTSLAARTTGAGGAMVTLVDESTVRVVAATGTGREPLQREDAMCAWAVAHDAPLHLADLTCDERFADGPVVAAGVRSYHGIPLHGPGGLPLGALCVVDAGVLQLSDDLRDALGELATVAESHLVRLHADLPGTPAVVPARPAPAAEPAADGRTHDLAGVLDVADGLASGQFVPYYQPIVSLDDGALVGVEALVRWEHPDLGLLPPAAFLPQAEADHVVLALDALVLEEACSQVAHWRRTRPDAADLELSVNVSGHHLARGCLAELVADALDRSGLPAGALTLELTETVLLQSGDEWTLAQLDELRALGVGLALDDFGTAYSTLSYLQSFPVTRLKIDRSFVRGLGVDRRDALLVESVVGLARGLGLDVVGEGVETPRQAGVLRGLGCDKAQGYHFQRPVGAEQLEGSGRLGPVLDGGAVAPIDFGDDAPALPSLFGEAAGPFLGSREAAAC</sequence>
<protein>
    <submittedName>
        <fullName evidence="2">EAL domain-containing protein</fullName>
    </submittedName>
</protein>
<evidence type="ECO:0000313" key="3">
    <source>
        <dbReference type="Proteomes" id="UP001596122"/>
    </source>
</evidence>
<dbReference type="InterPro" id="IPR050706">
    <property type="entry name" value="Cyclic-di-GMP_PDE-like"/>
</dbReference>
<evidence type="ECO:0000259" key="1">
    <source>
        <dbReference type="PROSITE" id="PS50883"/>
    </source>
</evidence>
<dbReference type="PANTHER" id="PTHR33121">
    <property type="entry name" value="CYCLIC DI-GMP PHOSPHODIESTERASE PDEF"/>
    <property type="match status" value="1"/>
</dbReference>
<dbReference type="PROSITE" id="PS50883">
    <property type="entry name" value="EAL"/>
    <property type="match status" value="1"/>
</dbReference>
<dbReference type="SUPFAM" id="SSF141868">
    <property type="entry name" value="EAL domain-like"/>
    <property type="match status" value="1"/>
</dbReference>
<dbReference type="SMART" id="SM00052">
    <property type="entry name" value="EAL"/>
    <property type="match status" value="1"/>
</dbReference>
<dbReference type="Proteomes" id="UP001596122">
    <property type="component" value="Unassembled WGS sequence"/>
</dbReference>
<dbReference type="Gene3D" id="3.20.20.450">
    <property type="entry name" value="EAL domain"/>
    <property type="match status" value="1"/>
</dbReference>
<evidence type="ECO:0000313" key="2">
    <source>
        <dbReference type="EMBL" id="MFC5380525.1"/>
    </source>
</evidence>
<dbReference type="RefSeq" id="WP_340268100.1">
    <property type="nucleotide sequence ID" value="NZ_JBBEOG010000002.1"/>
</dbReference>
<gene>
    <name evidence="2" type="ORF">ACFPJ6_06965</name>
</gene>
<dbReference type="InterPro" id="IPR001633">
    <property type="entry name" value="EAL_dom"/>
</dbReference>
<organism evidence="2 3">
    <name type="scientific">Aquipuribacter nitratireducens</name>
    <dbReference type="NCBI Taxonomy" id="650104"/>
    <lineage>
        <taxon>Bacteria</taxon>
        <taxon>Bacillati</taxon>
        <taxon>Actinomycetota</taxon>
        <taxon>Actinomycetes</taxon>
        <taxon>Micrococcales</taxon>
        <taxon>Intrasporangiaceae</taxon>
        <taxon>Aquipuribacter</taxon>
    </lineage>
</organism>
<dbReference type="Gene3D" id="3.30.450.40">
    <property type="match status" value="1"/>
</dbReference>
<dbReference type="InterPro" id="IPR035919">
    <property type="entry name" value="EAL_sf"/>
</dbReference>
<feature type="domain" description="EAL" evidence="1">
    <location>
        <begin position="192"/>
        <end position="449"/>
    </location>
</feature>
<dbReference type="InterPro" id="IPR003018">
    <property type="entry name" value="GAF"/>
</dbReference>
<name>A0ABW0GKY0_9MICO</name>
<dbReference type="CDD" id="cd01948">
    <property type="entry name" value="EAL"/>
    <property type="match status" value="1"/>
</dbReference>
<dbReference type="InterPro" id="IPR029016">
    <property type="entry name" value="GAF-like_dom_sf"/>
</dbReference>
<dbReference type="EMBL" id="JBHSLD010000007">
    <property type="protein sequence ID" value="MFC5380525.1"/>
    <property type="molecule type" value="Genomic_DNA"/>
</dbReference>
<dbReference type="Pfam" id="PF01590">
    <property type="entry name" value="GAF"/>
    <property type="match status" value="1"/>
</dbReference>
<dbReference type="Pfam" id="PF00563">
    <property type="entry name" value="EAL"/>
    <property type="match status" value="1"/>
</dbReference>
<comment type="caution">
    <text evidence="2">The sequence shown here is derived from an EMBL/GenBank/DDBJ whole genome shotgun (WGS) entry which is preliminary data.</text>
</comment>